<evidence type="ECO:0000256" key="1">
    <source>
        <dbReference type="SAM" id="MobiDB-lite"/>
    </source>
</evidence>
<feature type="domain" description="AMP-dependent synthetase/ligase" evidence="2">
    <location>
        <begin position="30"/>
        <end position="388"/>
    </location>
</feature>
<dbReference type="Proteomes" id="UP001229244">
    <property type="component" value="Unassembled WGS sequence"/>
</dbReference>
<keyword evidence="5" id="KW-1185">Reference proteome</keyword>
<proteinExistence type="predicted"/>
<dbReference type="Pfam" id="PF13193">
    <property type="entry name" value="AMP-binding_C"/>
    <property type="match status" value="1"/>
</dbReference>
<dbReference type="Gene3D" id="3.40.50.12780">
    <property type="entry name" value="N-terminal domain of ligase-like"/>
    <property type="match status" value="1"/>
</dbReference>
<evidence type="ECO:0000259" key="3">
    <source>
        <dbReference type="Pfam" id="PF13193"/>
    </source>
</evidence>
<dbReference type="InterPro" id="IPR025110">
    <property type="entry name" value="AMP-bd_C"/>
</dbReference>
<gene>
    <name evidence="4" type="ORF">J2S73_001902</name>
</gene>
<organism evidence="4 5">
    <name type="scientific">Amorphus orientalis</name>
    <dbReference type="NCBI Taxonomy" id="649198"/>
    <lineage>
        <taxon>Bacteria</taxon>
        <taxon>Pseudomonadati</taxon>
        <taxon>Pseudomonadota</taxon>
        <taxon>Alphaproteobacteria</taxon>
        <taxon>Hyphomicrobiales</taxon>
        <taxon>Amorphaceae</taxon>
        <taxon>Amorphus</taxon>
    </lineage>
</organism>
<feature type="domain" description="AMP-binding enzyme C-terminal" evidence="3">
    <location>
        <begin position="451"/>
        <end position="528"/>
    </location>
</feature>
<dbReference type="InterPro" id="IPR050237">
    <property type="entry name" value="ATP-dep_AMP-bd_enzyme"/>
</dbReference>
<dbReference type="InterPro" id="IPR020845">
    <property type="entry name" value="AMP-binding_CS"/>
</dbReference>
<dbReference type="AlphaFoldDB" id="A0AAE3VPK2"/>
<evidence type="ECO:0000313" key="5">
    <source>
        <dbReference type="Proteomes" id="UP001229244"/>
    </source>
</evidence>
<dbReference type="PANTHER" id="PTHR43767">
    <property type="entry name" value="LONG-CHAIN-FATTY-ACID--COA LIGASE"/>
    <property type="match status" value="1"/>
</dbReference>
<accession>A0AAE3VPK2</accession>
<reference evidence="4" key="1">
    <citation type="submission" date="2023-07" db="EMBL/GenBank/DDBJ databases">
        <title>Genomic Encyclopedia of Type Strains, Phase IV (KMG-IV): sequencing the most valuable type-strain genomes for metagenomic binning, comparative biology and taxonomic classification.</title>
        <authorList>
            <person name="Goeker M."/>
        </authorList>
    </citation>
    <scope>NUCLEOTIDE SEQUENCE</scope>
    <source>
        <strain evidence="4">DSM 21202</strain>
    </source>
</reference>
<dbReference type="InterPro" id="IPR042099">
    <property type="entry name" value="ANL_N_sf"/>
</dbReference>
<feature type="region of interest" description="Disordered" evidence="1">
    <location>
        <begin position="1"/>
        <end position="20"/>
    </location>
</feature>
<feature type="region of interest" description="Disordered" evidence="1">
    <location>
        <begin position="525"/>
        <end position="562"/>
    </location>
</feature>
<name>A0AAE3VPK2_9HYPH</name>
<dbReference type="EMBL" id="JAUSUL010000002">
    <property type="protein sequence ID" value="MDQ0315445.1"/>
    <property type="molecule type" value="Genomic_DNA"/>
</dbReference>
<dbReference type="PROSITE" id="PS00455">
    <property type="entry name" value="AMP_BINDING"/>
    <property type="match status" value="1"/>
</dbReference>
<sequence length="562" mass="60318">MTAEQVATGPQSQCGGEQSDGPGSVYALLKAQAARYPENDLLVLPQAVRTLWGLDEPALSYGGTLHRVDALADRYRAAGYGPGHRVALLLENRPAHFLHWLALNSIGASVVPVNPDYTADELHFLLEHSDSTLLVHLPSRAAQASEGAEGLPVSLVPEDAATFPSAATPAGSAPADPTAAECALIYTSGTTGRPKGCILTNGYFHGWAEWYCAQRGHISLREGVERLMTPLPTFHVNAMGNSFMGMLASGGAQIIVDRFHPRSWWDMARETGATCFHYLGVMPAILLAIPPADTDRDHSLRFGMGGGVHPDHHAAFEARFGVPLLEGWAMTETGGAGILCASEEPRHVGERCLGRADRPGPPMEIRLLDDEGRDALPGEPGELVLRARGADPTRRFFSGYLKNEAATREIWAGGWLRTGDVMRRGADGALHFVDRKKNIIRRSGENIAAVEVEGAIASHPGVSQVAVIAVLDPLRGEEVLAVVVPKEGKGDAALADAVFAHCADRLAYYKLPGYVAFRPSLPTTSTQKVRKTDLGDLASAPDKADDCHDLRERKQTMRKAAP</sequence>
<evidence type="ECO:0000259" key="2">
    <source>
        <dbReference type="Pfam" id="PF00501"/>
    </source>
</evidence>
<dbReference type="InterPro" id="IPR045851">
    <property type="entry name" value="AMP-bd_C_sf"/>
</dbReference>
<feature type="compositionally biased region" description="Basic and acidic residues" evidence="1">
    <location>
        <begin position="542"/>
        <end position="555"/>
    </location>
</feature>
<protein>
    <submittedName>
        <fullName evidence="4">Acyl-CoA synthetase (AMP-forming)/AMP-acid ligase II</fullName>
    </submittedName>
</protein>
<keyword evidence="4" id="KW-0436">Ligase</keyword>
<dbReference type="PANTHER" id="PTHR43767:SF1">
    <property type="entry name" value="NONRIBOSOMAL PEPTIDE SYNTHASE PES1 (EUROFUNG)-RELATED"/>
    <property type="match status" value="1"/>
</dbReference>
<evidence type="ECO:0000313" key="4">
    <source>
        <dbReference type="EMBL" id="MDQ0315445.1"/>
    </source>
</evidence>
<comment type="caution">
    <text evidence="4">The sequence shown here is derived from an EMBL/GenBank/DDBJ whole genome shotgun (WGS) entry which is preliminary data.</text>
</comment>
<dbReference type="Pfam" id="PF00501">
    <property type="entry name" value="AMP-binding"/>
    <property type="match status" value="1"/>
</dbReference>
<dbReference type="GO" id="GO:0016878">
    <property type="term" value="F:acid-thiol ligase activity"/>
    <property type="evidence" value="ECO:0007669"/>
    <property type="project" value="UniProtKB-ARBA"/>
</dbReference>
<dbReference type="InterPro" id="IPR000873">
    <property type="entry name" value="AMP-dep_synth/lig_dom"/>
</dbReference>
<dbReference type="Gene3D" id="3.30.300.30">
    <property type="match status" value="1"/>
</dbReference>
<dbReference type="SUPFAM" id="SSF56801">
    <property type="entry name" value="Acetyl-CoA synthetase-like"/>
    <property type="match status" value="1"/>
</dbReference>
<dbReference type="RefSeq" id="WP_306885275.1">
    <property type="nucleotide sequence ID" value="NZ_JAUSUL010000002.1"/>
</dbReference>